<feature type="transmembrane region" description="Helical" evidence="1">
    <location>
        <begin position="310"/>
        <end position="329"/>
    </location>
</feature>
<accession>A0A853EYL9</accession>
<dbReference type="PANTHER" id="PTHR23028">
    <property type="entry name" value="ACETYLTRANSFERASE"/>
    <property type="match status" value="1"/>
</dbReference>
<feature type="transmembrane region" description="Helical" evidence="1">
    <location>
        <begin position="385"/>
        <end position="408"/>
    </location>
</feature>
<evidence type="ECO:0000313" key="5">
    <source>
        <dbReference type="Proteomes" id="UP000561011"/>
    </source>
</evidence>
<feature type="transmembrane region" description="Helical" evidence="1">
    <location>
        <begin position="242"/>
        <end position="263"/>
    </location>
</feature>
<feature type="transmembrane region" description="Helical" evidence="1">
    <location>
        <begin position="335"/>
        <end position="353"/>
    </location>
</feature>
<feature type="transmembrane region" description="Helical" evidence="1">
    <location>
        <begin position="49"/>
        <end position="68"/>
    </location>
</feature>
<dbReference type="InterPro" id="IPR043968">
    <property type="entry name" value="SGNH"/>
</dbReference>
<dbReference type="Proteomes" id="UP000561011">
    <property type="component" value="Unassembled WGS sequence"/>
</dbReference>
<keyword evidence="4" id="KW-0012">Acyltransferase</keyword>
<gene>
    <name evidence="4" type="ORF">HZZ10_10405</name>
</gene>
<dbReference type="InterPro" id="IPR050879">
    <property type="entry name" value="Acyltransferase_3"/>
</dbReference>
<dbReference type="Pfam" id="PF01757">
    <property type="entry name" value="Acyl_transf_3"/>
    <property type="match status" value="1"/>
</dbReference>
<feature type="transmembrane region" description="Helical" evidence="1">
    <location>
        <begin position="217"/>
        <end position="235"/>
    </location>
</feature>
<evidence type="ECO:0000313" key="4">
    <source>
        <dbReference type="EMBL" id="NYS93928.1"/>
    </source>
</evidence>
<dbReference type="InterPro" id="IPR002656">
    <property type="entry name" value="Acyl_transf_3_dom"/>
</dbReference>
<evidence type="ECO:0000256" key="1">
    <source>
        <dbReference type="SAM" id="Phobius"/>
    </source>
</evidence>
<feature type="domain" description="Acyltransferase 3" evidence="2">
    <location>
        <begin position="24"/>
        <end position="354"/>
    </location>
</feature>
<feature type="transmembrane region" description="Helical" evidence="1">
    <location>
        <begin position="89"/>
        <end position="108"/>
    </location>
</feature>
<comment type="caution">
    <text evidence="4">The sequence shown here is derived from an EMBL/GenBank/DDBJ whole genome shotgun (WGS) entry which is preliminary data.</text>
</comment>
<feature type="transmembrane region" description="Helical" evidence="1">
    <location>
        <begin position="184"/>
        <end position="205"/>
    </location>
</feature>
<feature type="transmembrane region" description="Helical" evidence="1">
    <location>
        <begin position="269"/>
        <end position="289"/>
    </location>
</feature>
<keyword evidence="5" id="KW-1185">Reference proteome</keyword>
<dbReference type="RefSeq" id="WP_179913447.1">
    <property type="nucleotide sequence ID" value="NZ_JACBYE010000022.1"/>
</dbReference>
<name>A0A853EYL9_9MICO</name>
<keyword evidence="1" id="KW-0812">Transmembrane</keyword>
<keyword evidence="4" id="KW-0808">Transferase</keyword>
<dbReference type="Pfam" id="PF19040">
    <property type="entry name" value="SGNH"/>
    <property type="match status" value="1"/>
</dbReference>
<sequence length="698" mass="74618">MTDPAATAQRPEARAGREKPGFRADIEGLRAVAIVLVAVYHVWVGRVSGGVDVFLMVSGFFVGASVVRSYAQRRPPSLLPYYRRVLGRLVPPAAIVLVAVVVSTWLVLPRTRMSDTAEQALASLFYVENWYLATTGQAYGAADVSQSMTQHFWSLSVQGQIFLALPLVLLVLTLVLGRRATPKVYLGVVIGLFALSFAYAAYITAVDQASAYYDTGARLWEYLAGTLLAFVIVTRPVRDMAFWLRSVLSAAGLTLIVATGVLVDGGAVFPGPLTLLPLLGAAGIILGGAGERPTAVGAVLSSRPLVTAGAYAYHFYLWHWPVLVLVVALRDGRSPGWLAGAGVLVLSAALAWATREGLSWRARGPEGRGVPQGAGGRRRWRPARLTTALVVGTASFVFVVGAAGGWLAHMAAERRAVLGGGTIDAQVYPGALTRLDPVLWPTEADVAPFPDAVVAREDWPASDREGCAAGPDESRLFSCTFGSEGGALSVALVGGSHSVNFLPAVDAVAAARDVEVQTYFKQGCPVQFFGEDDDREEESSCDVWSRKVVQEVIDSGVDAVMLTGTRPVAGDADGDEVPVSYRAAWDELFDNEVMVIAIRDNPWLPFDGAECVEADGATECTVPRDEVLSTPDPLSELAESIDLLYALDLSDSFCDDLTCYTVIGNVQAYIDSNHLTATFGRTLSTPLDETWGRATGWW</sequence>
<feature type="transmembrane region" description="Helical" evidence="1">
    <location>
        <begin position="157"/>
        <end position="177"/>
    </location>
</feature>
<evidence type="ECO:0000259" key="2">
    <source>
        <dbReference type="Pfam" id="PF01757"/>
    </source>
</evidence>
<dbReference type="PANTHER" id="PTHR23028:SF53">
    <property type="entry name" value="ACYL_TRANSF_3 DOMAIN-CONTAINING PROTEIN"/>
    <property type="match status" value="1"/>
</dbReference>
<evidence type="ECO:0000259" key="3">
    <source>
        <dbReference type="Pfam" id="PF19040"/>
    </source>
</evidence>
<protein>
    <submittedName>
        <fullName evidence="4">Acyltransferase</fullName>
    </submittedName>
</protein>
<dbReference type="GO" id="GO:0016020">
    <property type="term" value="C:membrane"/>
    <property type="evidence" value="ECO:0007669"/>
    <property type="project" value="TreeGrafter"/>
</dbReference>
<dbReference type="GO" id="GO:0009103">
    <property type="term" value="P:lipopolysaccharide biosynthetic process"/>
    <property type="evidence" value="ECO:0007669"/>
    <property type="project" value="TreeGrafter"/>
</dbReference>
<reference evidence="4 5" key="1">
    <citation type="submission" date="2020-07" db="EMBL/GenBank/DDBJ databases">
        <title>MOT database genomes.</title>
        <authorList>
            <person name="Joseph S."/>
            <person name="Aduse-Opoku J."/>
            <person name="Hashim A."/>
            <person name="Wade W."/>
            <person name="Curtis M."/>
        </authorList>
    </citation>
    <scope>NUCLEOTIDE SEQUENCE [LARGE SCALE GENOMIC DNA]</scope>
    <source>
        <strain evidence="4 5">DSM 100099</strain>
    </source>
</reference>
<proteinExistence type="predicted"/>
<keyword evidence="1" id="KW-1133">Transmembrane helix</keyword>
<dbReference type="AlphaFoldDB" id="A0A853EYL9"/>
<feature type="domain" description="SGNH" evidence="3">
    <location>
        <begin position="478"/>
        <end position="684"/>
    </location>
</feature>
<feature type="transmembrane region" description="Helical" evidence="1">
    <location>
        <begin position="24"/>
        <end position="43"/>
    </location>
</feature>
<dbReference type="GO" id="GO:0016747">
    <property type="term" value="F:acyltransferase activity, transferring groups other than amino-acyl groups"/>
    <property type="evidence" value="ECO:0007669"/>
    <property type="project" value="InterPro"/>
</dbReference>
<organism evidence="4 5">
    <name type="scientific">Sanguibacter inulinus</name>
    <dbReference type="NCBI Taxonomy" id="60922"/>
    <lineage>
        <taxon>Bacteria</taxon>
        <taxon>Bacillati</taxon>
        <taxon>Actinomycetota</taxon>
        <taxon>Actinomycetes</taxon>
        <taxon>Micrococcales</taxon>
        <taxon>Sanguibacteraceae</taxon>
        <taxon>Sanguibacter</taxon>
    </lineage>
</organism>
<dbReference type="EMBL" id="JACBYE010000022">
    <property type="protein sequence ID" value="NYS93928.1"/>
    <property type="molecule type" value="Genomic_DNA"/>
</dbReference>
<keyword evidence="1" id="KW-0472">Membrane</keyword>